<dbReference type="InterPro" id="IPR011009">
    <property type="entry name" value="Kinase-like_dom_sf"/>
</dbReference>
<comment type="caution">
    <text evidence="2">The sequence shown here is derived from an EMBL/GenBank/DDBJ whole genome shotgun (WGS) entry which is preliminary data.</text>
</comment>
<gene>
    <name evidence="2" type="ORF">D1953_12275</name>
</gene>
<name>A0A398B5Z3_9BACI</name>
<organism evidence="2 3">
    <name type="scientific">Peribacillus asahii</name>
    <dbReference type="NCBI Taxonomy" id="228899"/>
    <lineage>
        <taxon>Bacteria</taxon>
        <taxon>Bacillati</taxon>
        <taxon>Bacillota</taxon>
        <taxon>Bacilli</taxon>
        <taxon>Bacillales</taxon>
        <taxon>Bacillaceae</taxon>
        <taxon>Peribacillus</taxon>
    </lineage>
</organism>
<proteinExistence type="predicted"/>
<dbReference type="SUPFAM" id="SSF56112">
    <property type="entry name" value="Protein kinase-like (PK-like)"/>
    <property type="match status" value="1"/>
</dbReference>
<evidence type="ECO:0000259" key="1">
    <source>
        <dbReference type="Pfam" id="PF01636"/>
    </source>
</evidence>
<dbReference type="Proteomes" id="UP000266016">
    <property type="component" value="Unassembled WGS sequence"/>
</dbReference>
<dbReference type="EMBL" id="QWVS01000020">
    <property type="protein sequence ID" value="RID85272.1"/>
    <property type="molecule type" value="Genomic_DNA"/>
</dbReference>
<sequence length="349" mass="41559">MYQDTLAVSQDLLFQINSVGFVHLRHSVCQRMLRKAMTFSRNYSFKNRLLSKIKTLKSRPERMKRLQGNVYLLTFKNHPPLILKGFTSREKWYRQQVLTFLLKQIGFDRTYSMYSEPEPFRLDGMWYSFIEFLPPSANKFNFANESNRIEGAQLLEAFHNSADQISLPSLPVYNQLNKWRDRLALFRQNASYIREHIPESILEEWIAWAEWSLKGLETYQKEIDQEADTIIHGDCAHHNFLRKEDGTLALIDFDLIAKAPRMIDYLQYANRILPHLDDPSKEVWKYPQIAAYKKNPAFLYALAYPSDIFREWNLLFKTRFRLDHVWKITVEDFEKRMELNKQLAQLVSK</sequence>
<keyword evidence="3" id="KW-1185">Reference proteome</keyword>
<dbReference type="InterPro" id="IPR002575">
    <property type="entry name" value="Aminoglycoside_PTrfase"/>
</dbReference>
<dbReference type="Gene3D" id="3.90.1200.10">
    <property type="match status" value="1"/>
</dbReference>
<feature type="domain" description="Aminoglycoside phosphotransferase" evidence="1">
    <location>
        <begin position="179"/>
        <end position="273"/>
    </location>
</feature>
<evidence type="ECO:0000313" key="2">
    <source>
        <dbReference type="EMBL" id="RID85272.1"/>
    </source>
</evidence>
<evidence type="ECO:0000313" key="3">
    <source>
        <dbReference type="Proteomes" id="UP000266016"/>
    </source>
</evidence>
<dbReference type="AlphaFoldDB" id="A0A398B5Z3"/>
<dbReference type="Pfam" id="PF01636">
    <property type="entry name" value="APH"/>
    <property type="match status" value="1"/>
</dbReference>
<protein>
    <recommendedName>
        <fullName evidence="1">Aminoglycoside phosphotransferase domain-containing protein</fullName>
    </recommendedName>
</protein>
<accession>A0A398B5Z3</accession>
<reference evidence="2 3" key="1">
    <citation type="submission" date="2018-08" db="EMBL/GenBank/DDBJ databases">
        <title>Bacillus jemisoniae sp. nov., Bacillus chryseoplanitiae sp. nov., Bacillus resnikiae sp. nov., and Bacillus frankliniae sp. nov., isolated from Viking spacecraft and associated surfaces.</title>
        <authorList>
            <person name="Seuylemezian A."/>
            <person name="Vaishampayan P."/>
        </authorList>
    </citation>
    <scope>NUCLEOTIDE SEQUENCE [LARGE SCALE GENOMIC DNA]</scope>
    <source>
        <strain evidence="2 3">MA001</strain>
    </source>
</reference>